<keyword evidence="2" id="KW-0175">Coiled coil</keyword>
<feature type="region of interest" description="Disordered" evidence="3">
    <location>
        <begin position="1739"/>
        <end position="1758"/>
    </location>
</feature>
<feature type="compositionally biased region" description="Low complexity" evidence="3">
    <location>
        <begin position="1747"/>
        <end position="1757"/>
    </location>
</feature>
<dbReference type="GO" id="GO:0006623">
    <property type="term" value="P:protein targeting to vacuole"/>
    <property type="evidence" value="ECO:0007669"/>
    <property type="project" value="TreeGrafter"/>
</dbReference>
<feature type="domain" description="PH" evidence="4">
    <location>
        <begin position="844"/>
        <end position="953"/>
    </location>
</feature>
<comment type="caution">
    <text evidence="5">The sequence shown here is derived from an EMBL/GenBank/DDBJ whole genome shotgun (WGS) entry which is preliminary data.</text>
</comment>
<dbReference type="PROSITE" id="PS50096">
    <property type="entry name" value="IQ"/>
    <property type="match status" value="1"/>
</dbReference>
<dbReference type="Proteomes" id="UP000294530">
    <property type="component" value="Unassembled WGS sequence"/>
</dbReference>
<sequence length="3337" mass="375306">MLEGPLRSWIVDFLGQYVKSETINVSANLWHSSEHLKLENLTLQESIVPSSIPFRLKTGFIGLFEATLPISAIFGSASAKIKFQDVLLVLEPLHYDDTQLNEEISTLMAIKMKRLEQDLQDRWHGVNVPGDTVPHATEGYFGTNGWIGRTMTKLIDNLQIDIRNLHIRVEGVWFPTTHVVPNPSVKQHEKNRSEGVKFAVGWTLGALSAVTTPSNWRVESFDTEKHDPLPVQSHFVFKLINAIDLSAYIDPKALHFIHSRVHYKVLQSTLSRLKDMGSRSARADWWMADESVHAHRFIVAPMTVALKLTMNTASQEMETNDLRYDALFHLSKLWLTLDEEQLSVGNVVMDLVTQHETWRSKVAEHVQTKESHAVCNEATMVELADNYLVHWKTIIARKRDDLDEVRKSEAWHHVTKIEQQLPCEVVLAIRNRLGFDNSTSAQLFQSVRNKSALDLVLSEINVSFPEGFTGLSFTQLSSNDISIKRCADKSRAGANDSLRPGLLLIKVNDQPLESVIQYKSGLDVQLAIDSMRGTKILTFRYPTATPLVVTPSRAVARVFFTSNQLKLSLVRSFQKRVIAEVLCAHPSVLINGYGPNLFSYHYYEVQVEDFYVQSMARCDQEGNHCIVSSLLKKTDGLRDLKTLENPALRFTLNALYSAHPHARPDVVTTYGSMIALAIGNLIAVFDEGKMTALLNDWNDWQKAITTGLPPLSVVRKETSDSATLTSQLLSSDATTSLSNTVLDTDTSLKTSNVSYKVTIDQLRVFVSAPEAATVPVSIANEPSYRALLKQLVGEEPSERPAVYDWARAAHAIVVMQRFIRGAIVRKRKMVRLALARNRCIFYQGSEVMGWLYTMDDLLAFRRWRRSWCHLDGDGNFFMYTNGSGADLLDVYSLLDCKVSFVPYATGGPWNFATSSLCHVLEITTRSGALRNVLSSDNKTELKKWKDTIEANVRIARARHDDEMDTNSSNGASRVDGNHSFSDESASLCMLESRTGAALDELLQGGFSSIYQSSTALKKQQKAWFSLSVTNLIVAIDVHQVREPEGLALAVYLTLKEFTVLDHRQSSDYGVLHVGDKFLSLRNGKLTLGKMRADQLIHQGPFFILRMSYRGACAAPTCFVLQTGLHADLTISGWVMPLPLMQTLVEILSVLSVLWATDPDLTETGTGRDSSESSSTTTVWKEVMELGFQIRAPILEAYLEDSHCVAKLTIEDSSCSYRAEAGVETSRLHLGPTALFVLTEDVALRLVQVDKFWLNYDLRLYRPTDSPHAGCELCVDESAKRPICHRSVSISIGQVKLEADRRLELLFALLEALTQRNVSMEEEFALAKNQENTTDEVENRAYDVTFLGDQTSQTERFSSMRLTPFVEQDVVTSRPQCDRDEHGSPLARQSRISTSTSAGMIPWEPHDVNLEHLKRRAKVSAFMPLLNYQGLVGILSESLERQTSHRTLYRTRLRVGCIHDRLSIACYSVVFEVIKRSLSVVSLDTYIPVMNFSVSDMKMQCVTRTEFLTDYAVDASVEISARYYNTSLADWEPFIEPWRAYAKARRDGGDDGTTMQLSALQRLNVNCTDALIRLLSSIAKNRRKQDIIVERRTLAAVAADGEAKKEDGRVCVLNNLGVPIRLANLNTSHAGTLHVEVRDGWSFPGYSRFHNVRVAVVLLPWWHPREMETVENFCHTFSLPYGGAQSGVTPILRIDVLTTDEGKRNYVFDHVTNKYVEVEDDEDEIFDVPAPQQVVLPTVQERRDQEDSTTTTSTTQRTKWSSIGSAEINLAGNVMASLDPTRMKLNRWYRLHDLRGNITGEVFIGLHFIPDTSTVLHRGSRFNEPQQVKDGQFLVFDPLKIVTANNTTESSSDQCKDHVLLSDGLRGSYIPPLALEVIIGPMRMILMCPLRRAGKFLIQGEKVLAEVKVAQRDESRRVLLLNSPVQIKNGTSLDMELWTSQTQLAPGESGSFSRRGKLMVLTSRSKMPVPICAMFGDEKDSIVVKVDGCKPTIVADLNKLAAGSTILTLEPEDCDRVGYCLYVTITAHMRKVYREEHQGMIMRGNAREDGELQTYATKYRISLLSCLILENTLPIRVQYKIVTNGIPPRVVQTGTLSPGEEVLIHDFQLHAQLMLRLPEMDSIWSRALNLGDCIYRESMDKSIKTMLGAVGGAKDVIVEFLPSPQKSNSAFQEVTITSNKVVTRIDYTTADDGSPRMVLFCSLWVYNQSHVPMLLFRCAENLEASVLVVPQLVSQRPVPRLLDCPSQAFEIGTIIDTEVSRWSEKIHATIVGVQEPIALKFGSTLGPRTRIELGISIQRPLGQFHRTTQVIVSSHFVFVNKTFATFKVSQYMRSSNRVVELLAMSKNGMPFSHPFDFDATTSVTNRRVYLRMDHYGAEWSGPFTVDEENEFSLKLKGHVIDSWNHASGGTVYTHEGLQPSDVEMHRIKVRISNVGPTIVITLLRDDPPMYMIRNESSSDVYVNQVHNSDETVMIRSHEFLPFAWVKPNGPWRVACRTGSKVGRVKMVSRNYGIYDFANLDRERNLDALRYRMFGSKSKTITGDIVVDRASRVLVFRDHDTNKPPRYILEVKIVAVRLKTALILKPDSTAELIAETDNHGAKTTESKELKTAHVYRFDSDLEFACDSRPKKLTLNFYESHEDPTGRLQDMSSIGIPDESSCTSNPREDDDFVKPAFNSIELESPGGEDLTSFKFLRTPETSPTRQCPLSLDNRFDSLSTQSRNQLLPRSTSEVSSYTDELIPLRDIEHHSFASSEPFDEHDAYRMKAYENSATGTIEIKIPKKAWTRMGVGAKRSIALAYNTAEQARRSLGRMEGHWWELRDPQSGEIVGEVLVALKFHTLVREHVQPTGIYNMSAVIPSIGLSFLHNANSNMVEVAYLSMQRLGLLYSCAGGSSEVVFSLGNLQMDNQMEHQVVLGPKVHQVKEGVSVRLRDRWRSFVRYRYRGIFQELDPNSVSVLQFRMLWNASCHAGEFTHYELIEFILQELEISTDEKFVVNLIRVFQGLEGLTTYHGFETIVNTQLDYAGSGDSSVLGSSVHSDEQSTRSNVLAFTPMDDVGSGVYIEELSIETVRIQFSMELHGGRYIKTLGPSGRRLAVYLPESNVKDFRLYLTKLTFTHLYEPQASVVEKVVRRYSQQAVILVLRGLHTVSVYANPFRIVYRLGHGIVELIRLPARGLASGSPLELISGAYLGVRSLAMNTISASYEIVAGATGIVGAILTPFVPESRRKAFEDDLVAFQRAVIEEVDAFDAAEERTMTKTIVRKPRQFDSSSVGLLTVYGPGSVPLEEQERIDHRAVVLLQLWWRRRRRATLLLAEARRLCPKVKDKKHVLRSYVCVLQ</sequence>
<evidence type="ECO:0000313" key="5">
    <source>
        <dbReference type="EMBL" id="TDH72509.1"/>
    </source>
</evidence>
<evidence type="ECO:0000313" key="6">
    <source>
        <dbReference type="Proteomes" id="UP000294530"/>
    </source>
</evidence>
<dbReference type="GeneID" id="94348325"/>
<dbReference type="InterPro" id="IPR009543">
    <property type="entry name" value="VPS13_VAB"/>
</dbReference>
<evidence type="ECO:0000256" key="3">
    <source>
        <dbReference type="SAM" id="MobiDB-lite"/>
    </source>
</evidence>
<keyword evidence="6" id="KW-1185">Reference proteome</keyword>
<dbReference type="PROSITE" id="PS50003">
    <property type="entry name" value="PH_DOMAIN"/>
    <property type="match status" value="1"/>
</dbReference>
<dbReference type="Gene3D" id="2.30.29.30">
    <property type="entry name" value="Pleckstrin-homology domain (PH domain)/Phosphotyrosine-binding domain (PTB)"/>
    <property type="match status" value="1"/>
</dbReference>
<protein>
    <recommendedName>
        <fullName evidence="4">PH domain-containing protein</fullName>
    </recommendedName>
</protein>
<reference evidence="5 6" key="1">
    <citation type="journal article" date="2021" name="Genome Biol.">
        <title>AFLAP: assembly-free linkage analysis pipeline using k-mers from genome sequencing data.</title>
        <authorList>
            <person name="Fletcher K."/>
            <person name="Zhang L."/>
            <person name="Gil J."/>
            <person name="Han R."/>
            <person name="Cavanaugh K."/>
            <person name="Michelmore R."/>
        </authorList>
    </citation>
    <scope>NUCLEOTIDE SEQUENCE [LARGE SCALE GENOMIC DNA]</scope>
    <source>
        <strain evidence="5 6">SF5</strain>
    </source>
</reference>
<dbReference type="InterPro" id="IPR001849">
    <property type="entry name" value="PH_domain"/>
</dbReference>
<organism evidence="5 6">
    <name type="scientific">Bremia lactucae</name>
    <name type="common">Lettuce downy mildew</name>
    <dbReference type="NCBI Taxonomy" id="4779"/>
    <lineage>
        <taxon>Eukaryota</taxon>
        <taxon>Sar</taxon>
        <taxon>Stramenopiles</taxon>
        <taxon>Oomycota</taxon>
        <taxon>Peronosporomycetes</taxon>
        <taxon>Peronosporales</taxon>
        <taxon>Peronosporaceae</taxon>
        <taxon>Bremia</taxon>
    </lineage>
</organism>
<dbReference type="SMART" id="SM00233">
    <property type="entry name" value="PH"/>
    <property type="match status" value="1"/>
</dbReference>
<dbReference type="GO" id="GO:0045053">
    <property type="term" value="P:protein retention in Golgi apparatus"/>
    <property type="evidence" value="ECO:0007669"/>
    <property type="project" value="TreeGrafter"/>
</dbReference>
<accession>A0A976IIM9</accession>
<comment type="similarity">
    <text evidence="1">Belongs to the VPS13 family.</text>
</comment>
<evidence type="ECO:0000256" key="2">
    <source>
        <dbReference type="SAM" id="Coils"/>
    </source>
</evidence>
<dbReference type="RefSeq" id="XP_067822008.1">
    <property type="nucleotide sequence ID" value="XM_067962654.1"/>
</dbReference>
<dbReference type="InterPro" id="IPR026847">
    <property type="entry name" value="VPS13"/>
</dbReference>
<feature type="coiled-coil region" evidence="2">
    <location>
        <begin position="1302"/>
        <end position="1329"/>
    </location>
</feature>
<dbReference type="InterPro" id="IPR011993">
    <property type="entry name" value="PH-like_dom_sf"/>
</dbReference>
<dbReference type="PANTHER" id="PTHR16166:SF93">
    <property type="entry name" value="INTERMEMBRANE LIPID TRANSFER PROTEIN VPS13"/>
    <property type="match status" value="1"/>
</dbReference>
<dbReference type="OrthoDB" id="428159at2759"/>
<dbReference type="EMBL" id="SHOA02000003">
    <property type="protein sequence ID" value="TDH72509.1"/>
    <property type="molecule type" value="Genomic_DNA"/>
</dbReference>
<proteinExistence type="inferred from homology"/>
<dbReference type="KEGG" id="blac:94348325"/>
<evidence type="ECO:0000256" key="1">
    <source>
        <dbReference type="ARBA" id="ARBA00006545"/>
    </source>
</evidence>
<name>A0A976IIM9_BRELC</name>
<dbReference type="Pfam" id="PF25036">
    <property type="entry name" value="VPS13_VAB"/>
    <property type="match status" value="1"/>
</dbReference>
<evidence type="ECO:0000259" key="4">
    <source>
        <dbReference type="PROSITE" id="PS50003"/>
    </source>
</evidence>
<dbReference type="SUPFAM" id="SSF50729">
    <property type="entry name" value="PH domain-like"/>
    <property type="match status" value="1"/>
</dbReference>
<dbReference type="PANTHER" id="PTHR16166">
    <property type="entry name" value="VACUOLAR PROTEIN SORTING-ASSOCIATED PROTEIN VPS13"/>
    <property type="match status" value="1"/>
</dbReference>
<gene>
    <name evidence="5" type="ORF">CCR75_004568</name>
</gene>